<gene>
    <name evidence="2" type="ORF">ElyMa_000841200</name>
</gene>
<dbReference type="EMBL" id="BMAT01001726">
    <property type="protein sequence ID" value="GFR91330.1"/>
    <property type="molecule type" value="Genomic_DNA"/>
</dbReference>
<dbReference type="AlphaFoldDB" id="A0AAV4H1K3"/>
<dbReference type="Proteomes" id="UP000762676">
    <property type="component" value="Unassembled WGS sequence"/>
</dbReference>
<feature type="compositionally biased region" description="Basic and acidic residues" evidence="1">
    <location>
        <begin position="1"/>
        <end position="14"/>
    </location>
</feature>
<accession>A0AAV4H1K3</accession>
<organism evidence="2 3">
    <name type="scientific">Elysia marginata</name>
    <dbReference type="NCBI Taxonomy" id="1093978"/>
    <lineage>
        <taxon>Eukaryota</taxon>
        <taxon>Metazoa</taxon>
        <taxon>Spiralia</taxon>
        <taxon>Lophotrochozoa</taxon>
        <taxon>Mollusca</taxon>
        <taxon>Gastropoda</taxon>
        <taxon>Heterobranchia</taxon>
        <taxon>Euthyneura</taxon>
        <taxon>Panpulmonata</taxon>
        <taxon>Sacoglossa</taxon>
        <taxon>Placobranchoidea</taxon>
        <taxon>Plakobranchidae</taxon>
        <taxon>Elysia</taxon>
    </lineage>
</organism>
<feature type="region of interest" description="Disordered" evidence="1">
    <location>
        <begin position="1"/>
        <end position="78"/>
    </location>
</feature>
<name>A0AAV4H1K3_9GAST</name>
<sequence>MEERNTPGDGREGEEVGASGDGEGEELAPLVQRDPQNIVDNGQAVGSGAPQELSKVAREGPEGHDPTTPDADISVMSEGTSELKPLVATSGDLQAAADTKERLREVPDTTVVGQGPKR</sequence>
<feature type="compositionally biased region" description="Basic and acidic residues" evidence="1">
    <location>
        <begin position="55"/>
        <end position="67"/>
    </location>
</feature>
<comment type="caution">
    <text evidence="2">The sequence shown here is derived from an EMBL/GenBank/DDBJ whole genome shotgun (WGS) entry which is preliminary data.</text>
</comment>
<evidence type="ECO:0000256" key="1">
    <source>
        <dbReference type="SAM" id="MobiDB-lite"/>
    </source>
</evidence>
<reference evidence="2 3" key="1">
    <citation type="journal article" date="2021" name="Elife">
        <title>Chloroplast acquisition without the gene transfer in kleptoplastic sea slugs, Plakobranchus ocellatus.</title>
        <authorList>
            <person name="Maeda T."/>
            <person name="Takahashi S."/>
            <person name="Yoshida T."/>
            <person name="Shimamura S."/>
            <person name="Takaki Y."/>
            <person name="Nagai Y."/>
            <person name="Toyoda A."/>
            <person name="Suzuki Y."/>
            <person name="Arimoto A."/>
            <person name="Ishii H."/>
            <person name="Satoh N."/>
            <person name="Nishiyama T."/>
            <person name="Hasebe M."/>
            <person name="Maruyama T."/>
            <person name="Minagawa J."/>
            <person name="Obokata J."/>
            <person name="Shigenobu S."/>
        </authorList>
    </citation>
    <scope>NUCLEOTIDE SEQUENCE [LARGE SCALE GENOMIC DNA]</scope>
</reference>
<proteinExistence type="predicted"/>
<protein>
    <submittedName>
        <fullName evidence="2">Uncharacterized protein</fullName>
    </submittedName>
</protein>
<evidence type="ECO:0000313" key="3">
    <source>
        <dbReference type="Proteomes" id="UP000762676"/>
    </source>
</evidence>
<evidence type="ECO:0000313" key="2">
    <source>
        <dbReference type="EMBL" id="GFR91330.1"/>
    </source>
</evidence>
<keyword evidence="3" id="KW-1185">Reference proteome</keyword>